<gene>
    <name evidence="2" type="ORF">BN000_03382</name>
</gene>
<dbReference type="AlphaFoldDB" id="A0A0U1NZG5"/>
<dbReference type="EMBL" id="CVRB01000003">
    <property type="protein sequence ID" value="CRK83414.1"/>
    <property type="molecule type" value="Genomic_DNA"/>
</dbReference>
<evidence type="ECO:0000313" key="3">
    <source>
        <dbReference type="Proteomes" id="UP000199087"/>
    </source>
</evidence>
<sequence precursor="true">MKKCLFVLSLLILTACSNNTIADSENISGTCDDPKIKGNLTTYNGEKIYHVPGGQFYDKTIAEEMFCTEEDAEAAGYRKSMR</sequence>
<evidence type="ECO:0000256" key="1">
    <source>
        <dbReference type="SAM" id="SignalP"/>
    </source>
</evidence>
<organism evidence="2 3">
    <name type="scientific">Neobacillus massiliamazoniensis</name>
    <dbReference type="NCBI Taxonomy" id="1499688"/>
    <lineage>
        <taxon>Bacteria</taxon>
        <taxon>Bacillati</taxon>
        <taxon>Bacillota</taxon>
        <taxon>Bacilli</taxon>
        <taxon>Bacillales</taxon>
        <taxon>Bacillaceae</taxon>
        <taxon>Neobacillus</taxon>
    </lineage>
</organism>
<name>A0A0U1NZG5_9BACI</name>
<keyword evidence="3" id="KW-1185">Reference proteome</keyword>
<accession>A0A0U1NZG5</accession>
<evidence type="ECO:0000313" key="2">
    <source>
        <dbReference type="EMBL" id="CRK83414.1"/>
    </source>
</evidence>
<keyword evidence="1" id="KW-0732">Signal</keyword>
<reference evidence="3" key="1">
    <citation type="submission" date="2015-05" db="EMBL/GenBank/DDBJ databases">
        <authorList>
            <person name="Urmite Genomes"/>
        </authorList>
    </citation>
    <scope>NUCLEOTIDE SEQUENCE [LARGE SCALE GENOMIC DNA]</scope>
    <source>
        <strain evidence="3">LF1</strain>
    </source>
</reference>
<proteinExistence type="predicted"/>
<feature type="chain" id="PRO_5006712464" evidence="1">
    <location>
        <begin position="23"/>
        <end position="82"/>
    </location>
</feature>
<dbReference type="STRING" id="1499688.BN000_03382"/>
<dbReference type="PROSITE" id="PS51257">
    <property type="entry name" value="PROKAR_LIPOPROTEIN"/>
    <property type="match status" value="1"/>
</dbReference>
<protein>
    <submittedName>
        <fullName evidence="2">YttA</fullName>
    </submittedName>
</protein>
<feature type="signal peptide" evidence="1">
    <location>
        <begin position="1"/>
        <end position="22"/>
    </location>
</feature>
<dbReference type="Proteomes" id="UP000199087">
    <property type="component" value="Unassembled WGS sequence"/>
</dbReference>